<evidence type="ECO:0000256" key="1">
    <source>
        <dbReference type="ARBA" id="ARBA00004245"/>
    </source>
</evidence>
<proteinExistence type="inferred from homology"/>
<comment type="similarity">
    <text evidence="2">Belongs to the syntrophin family.</text>
</comment>
<protein>
    <recommendedName>
        <fullName evidence="6">PDZ domain-containing protein</fullName>
    </recommendedName>
</protein>
<dbReference type="Pfam" id="PF00595">
    <property type="entry name" value="PDZ"/>
    <property type="match status" value="1"/>
</dbReference>
<dbReference type="SMART" id="SM00228">
    <property type="entry name" value="PDZ"/>
    <property type="match status" value="1"/>
</dbReference>
<dbReference type="EMBL" id="JAFDVH010000013">
    <property type="protein sequence ID" value="KAG7465870.1"/>
    <property type="molecule type" value="Genomic_DNA"/>
</dbReference>
<dbReference type="GO" id="GO:0003779">
    <property type="term" value="F:actin binding"/>
    <property type="evidence" value="ECO:0007669"/>
    <property type="project" value="UniProtKB-KW"/>
</dbReference>
<dbReference type="PROSITE" id="PS50106">
    <property type="entry name" value="PDZ"/>
    <property type="match status" value="1"/>
</dbReference>
<evidence type="ECO:0000313" key="8">
    <source>
        <dbReference type="Proteomes" id="UP001046870"/>
    </source>
</evidence>
<organism evidence="7 8">
    <name type="scientific">Megalops atlanticus</name>
    <name type="common">Tarpon</name>
    <name type="synonym">Clupea gigantea</name>
    <dbReference type="NCBI Taxonomy" id="7932"/>
    <lineage>
        <taxon>Eukaryota</taxon>
        <taxon>Metazoa</taxon>
        <taxon>Chordata</taxon>
        <taxon>Craniata</taxon>
        <taxon>Vertebrata</taxon>
        <taxon>Euteleostomi</taxon>
        <taxon>Actinopterygii</taxon>
        <taxon>Neopterygii</taxon>
        <taxon>Teleostei</taxon>
        <taxon>Elopiformes</taxon>
        <taxon>Megalopidae</taxon>
        <taxon>Megalops</taxon>
    </lineage>
</organism>
<dbReference type="GO" id="GO:0016013">
    <property type="term" value="C:syntrophin complex"/>
    <property type="evidence" value="ECO:0007669"/>
    <property type="project" value="UniProtKB-ARBA"/>
</dbReference>
<dbReference type="PANTHER" id="PTHR10554">
    <property type="entry name" value="SYNTROPHIN"/>
    <property type="match status" value="1"/>
</dbReference>
<accession>A0A9D3PQM6</accession>
<evidence type="ECO:0000259" key="6">
    <source>
        <dbReference type="PROSITE" id="PS50106"/>
    </source>
</evidence>
<dbReference type="SUPFAM" id="SSF50156">
    <property type="entry name" value="PDZ domain-like"/>
    <property type="match status" value="1"/>
</dbReference>
<dbReference type="GO" id="GO:0005856">
    <property type="term" value="C:cytoskeleton"/>
    <property type="evidence" value="ECO:0007669"/>
    <property type="project" value="UniProtKB-SubCell"/>
</dbReference>
<evidence type="ECO:0000256" key="5">
    <source>
        <dbReference type="ARBA" id="ARBA00023212"/>
    </source>
</evidence>
<evidence type="ECO:0000313" key="7">
    <source>
        <dbReference type="EMBL" id="KAG7465870.1"/>
    </source>
</evidence>
<evidence type="ECO:0000256" key="4">
    <source>
        <dbReference type="ARBA" id="ARBA00023203"/>
    </source>
</evidence>
<dbReference type="FunFam" id="2.30.42.10:FF:000080">
    <property type="entry name" value="Syntrophin gamma 1"/>
    <property type="match status" value="1"/>
</dbReference>
<keyword evidence="5" id="KW-0206">Cytoskeleton</keyword>
<dbReference type="Gene3D" id="2.30.42.10">
    <property type="match status" value="1"/>
</dbReference>
<dbReference type="CDD" id="cd06801">
    <property type="entry name" value="PDZ_syntrophin-like"/>
    <property type="match status" value="1"/>
</dbReference>
<evidence type="ECO:0000256" key="3">
    <source>
        <dbReference type="ARBA" id="ARBA00022490"/>
    </source>
</evidence>
<keyword evidence="3" id="KW-0963">Cytoplasm</keyword>
<sequence>MNVAGSRPPDLIERPGSLLVPTWTKTGIALLYNEENGNTYDIRLKLTKEVLTIQKQDVVCVSGGESLSNRRTIVLRRQAVGGFGLSIKGGAEHRVPVVISKIFKDQAADQTEMLFVGDAMIQVNGINVENATHEEVVQLLRSTGEEVTITVQFLREAPSFLKLPLGTQEENLNDATKKAVTPCSTKCPDIPK</sequence>
<dbReference type="GO" id="GO:0005198">
    <property type="term" value="F:structural molecule activity"/>
    <property type="evidence" value="ECO:0007669"/>
    <property type="project" value="InterPro"/>
</dbReference>
<dbReference type="PANTHER" id="PTHR10554:SF3">
    <property type="entry name" value="GAMMA-2-SYNTROPHIN"/>
    <property type="match status" value="1"/>
</dbReference>
<keyword evidence="8" id="KW-1185">Reference proteome</keyword>
<reference evidence="7" key="1">
    <citation type="submission" date="2021-01" db="EMBL/GenBank/DDBJ databases">
        <authorList>
            <person name="Zahm M."/>
            <person name="Roques C."/>
            <person name="Cabau C."/>
            <person name="Klopp C."/>
            <person name="Donnadieu C."/>
            <person name="Jouanno E."/>
            <person name="Lampietro C."/>
            <person name="Louis A."/>
            <person name="Herpin A."/>
            <person name="Echchiki A."/>
            <person name="Berthelot C."/>
            <person name="Parey E."/>
            <person name="Roest-Crollius H."/>
            <person name="Braasch I."/>
            <person name="Postlethwait J."/>
            <person name="Bobe J."/>
            <person name="Montfort J."/>
            <person name="Bouchez O."/>
            <person name="Begum T."/>
            <person name="Mejri S."/>
            <person name="Adams A."/>
            <person name="Chen W.-J."/>
            <person name="Guiguen Y."/>
        </authorList>
    </citation>
    <scope>NUCLEOTIDE SEQUENCE</scope>
    <source>
        <strain evidence="7">YG-15Mar2019-1</strain>
        <tissue evidence="7">Brain</tissue>
    </source>
</reference>
<feature type="domain" description="PDZ" evidence="6">
    <location>
        <begin position="72"/>
        <end position="155"/>
    </location>
</feature>
<dbReference type="Proteomes" id="UP001046870">
    <property type="component" value="Chromosome 13"/>
</dbReference>
<dbReference type="InterPro" id="IPR001478">
    <property type="entry name" value="PDZ"/>
</dbReference>
<comment type="subcellular location">
    <subcellularLocation>
        <location evidence="1">Cytoplasm</location>
        <location evidence="1">Cytoskeleton</location>
    </subcellularLocation>
</comment>
<dbReference type="AlphaFoldDB" id="A0A9D3PQM6"/>
<dbReference type="OrthoDB" id="9975356at2759"/>
<gene>
    <name evidence="7" type="ORF">MATL_G00158340</name>
</gene>
<keyword evidence="4" id="KW-0009">Actin-binding</keyword>
<dbReference type="InterPro" id="IPR015482">
    <property type="entry name" value="Syntrophin"/>
</dbReference>
<comment type="caution">
    <text evidence="7">The sequence shown here is derived from an EMBL/GenBank/DDBJ whole genome shotgun (WGS) entry which is preliminary data.</text>
</comment>
<name>A0A9D3PQM6_MEGAT</name>
<dbReference type="InterPro" id="IPR036034">
    <property type="entry name" value="PDZ_sf"/>
</dbReference>
<evidence type="ECO:0000256" key="2">
    <source>
        <dbReference type="ARBA" id="ARBA00010798"/>
    </source>
</evidence>